<feature type="domain" description="Molybdopterin dinucleotide-binding" evidence="1">
    <location>
        <begin position="8"/>
        <end position="109"/>
    </location>
</feature>
<evidence type="ECO:0000313" key="2">
    <source>
        <dbReference type="EMBL" id="MCQ1539639.1"/>
    </source>
</evidence>
<accession>A0ABD4TPE2</accession>
<evidence type="ECO:0000259" key="1">
    <source>
        <dbReference type="Pfam" id="PF01568"/>
    </source>
</evidence>
<keyword evidence="3" id="KW-1185">Reference proteome</keyword>
<dbReference type="PIRSF" id="PIRSF015873">
    <property type="entry name" value="FwdD"/>
    <property type="match status" value="1"/>
</dbReference>
<reference evidence="2 3" key="1">
    <citation type="submission" date="2019-08" db="EMBL/GenBank/DDBJ databases">
        <authorList>
            <person name="Chen S.-C."/>
            <person name="Lai M.-C."/>
            <person name="You Y.-T."/>
        </authorList>
    </citation>
    <scope>NUCLEOTIDE SEQUENCE [LARGE SCALE GENOMIC DNA]</scope>
    <source>
        <strain evidence="2 3">P2F9704a</strain>
    </source>
</reference>
<dbReference type="AlphaFoldDB" id="A0ABD4TPE2"/>
<dbReference type="Proteomes" id="UP001524383">
    <property type="component" value="Unassembled WGS sequence"/>
</dbReference>
<name>A0ABD4TPE2_9EURY</name>
<dbReference type="InterPro" id="IPR012040">
    <property type="entry name" value="Formylmethanofuran_DH_dsu"/>
</dbReference>
<dbReference type="EMBL" id="VOTZ01000069">
    <property type="protein sequence ID" value="MCQ1539639.1"/>
    <property type="molecule type" value="Genomic_DNA"/>
</dbReference>
<dbReference type="Pfam" id="PF01568">
    <property type="entry name" value="Molydop_binding"/>
    <property type="match status" value="1"/>
</dbReference>
<dbReference type="InterPro" id="IPR006657">
    <property type="entry name" value="MoPterin_dinucl-bd_dom"/>
</dbReference>
<gene>
    <name evidence="2" type="ORF">FTO68_11735</name>
</gene>
<comment type="caution">
    <text evidence="2">The sequence shown here is derived from an EMBL/GenBank/DDBJ whole genome shotgun (WGS) entry which is preliminary data.</text>
</comment>
<dbReference type="Gene3D" id="2.40.40.20">
    <property type="match status" value="1"/>
</dbReference>
<dbReference type="RefSeq" id="WP_255333614.1">
    <property type="nucleotide sequence ID" value="NZ_VOTZ01000069.1"/>
</dbReference>
<sequence>MSVTKISLNLISGRTIQQGVSMEGGKEKKAYTKACGIIEMDPSDMKKLSVWKNTNVRVTSEYGTVIVKAVEATQGPHPGLAYIPMGPWANMVVDPNTYSMGMPTFKGTPIEVEVAINEPVYDSQELVRRACGLKV</sequence>
<dbReference type="SUPFAM" id="SSF50692">
    <property type="entry name" value="ADC-like"/>
    <property type="match status" value="1"/>
</dbReference>
<dbReference type="InterPro" id="IPR009010">
    <property type="entry name" value="Asp_de-COase-like_dom_sf"/>
</dbReference>
<organism evidence="2 3">
    <name type="scientific">Methanocalculus taiwanensis</name>
    <dbReference type="NCBI Taxonomy" id="106207"/>
    <lineage>
        <taxon>Archaea</taxon>
        <taxon>Methanobacteriati</taxon>
        <taxon>Methanobacteriota</taxon>
        <taxon>Stenosarchaea group</taxon>
        <taxon>Methanomicrobia</taxon>
        <taxon>Methanomicrobiales</taxon>
        <taxon>Methanocalculaceae</taxon>
        <taxon>Methanocalculus</taxon>
    </lineage>
</organism>
<protein>
    <submittedName>
        <fullName evidence="2">Molybdopterin dinucleotide-binding protein</fullName>
    </submittedName>
</protein>
<proteinExistence type="predicted"/>
<evidence type="ECO:0000313" key="3">
    <source>
        <dbReference type="Proteomes" id="UP001524383"/>
    </source>
</evidence>